<protein>
    <submittedName>
        <fullName evidence="1">Uncharacterized protein</fullName>
    </submittedName>
</protein>
<sequence>MASGGPVMNGDISRSSSQSGTLEETLQQMNILIQENRDLKEALRQTNLTMKERFRGSGCVAGEAAGGAGLPGEQAGRGSEAHGSTDAPKPGAEPETGKGWEDRGLNGGVIQSEHRD</sequence>
<evidence type="ECO:0000313" key="1">
    <source>
        <dbReference type="EMBL" id="TMS02741.1"/>
    </source>
</evidence>
<accession>A0ACD3Q6C9</accession>
<proteinExistence type="predicted"/>
<organism evidence="1 2">
    <name type="scientific">Larimichthys crocea</name>
    <name type="common">Large yellow croaker</name>
    <name type="synonym">Pseudosciaena crocea</name>
    <dbReference type="NCBI Taxonomy" id="215358"/>
    <lineage>
        <taxon>Eukaryota</taxon>
        <taxon>Metazoa</taxon>
        <taxon>Chordata</taxon>
        <taxon>Craniata</taxon>
        <taxon>Vertebrata</taxon>
        <taxon>Euteleostomi</taxon>
        <taxon>Actinopterygii</taxon>
        <taxon>Neopterygii</taxon>
        <taxon>Teleostei</taxon>
        <taxon>Neoteleostei</taxon>
        <taxon>Acanthomorphata</taxon>
        <taxon>Eupercaria</taxon>
        <taxon>Sciaenidae</taxon>
        <taxon>Larimichthys</taxon>
    </lineage>
</organism>
<dbReference type="Proteomes" id="UP000793456">
    <property type="component" value="Chromosome XXIII"/>
</dbReference>
<reference evidence="1" key="1">
    <citation type="submission" date="2018-11" db="EMBL/GenBank/DDBJ databases">
        <title>The sequence and de novo assembly of Larimichthys crocea genome using PacBio and Hi-C technologies.</title>
        <authorList>
            <person name="Xu P."/>
            <person name="Chen B."/>
            <person name="Zhou Z."/>
            <person name="Ke Q."/>
            <person name="Wu Y."/>
            <person name="Bai H."/>
            <person name="Pu F."/>
        </authorList>
    </citation>
    <scope>NUCLEOTIDE SEQUENCE</scope>
    <source>
        <tissue evidence="1">Muscle</tissue>
    </source>
</reference>
<comment type="caution">
    <text evidence="1">The sequence shown here is derived from an EMBL/GenBank/DDBJ whole genome shotgun (WGS) entry which is preliminary data.</text>
</comment>
<gene>
    <name evidence="1" type="ORF">E3U43_020721</name>
</gene>
<name>A0ACD3Q6C9_LARCR</name>
<keyword evidence="2" id="KW-1185">Reference proteome</keyword>
<evidence type="ECO:0000313" key="2">
    <source>
        <dbReference type="Proteomes" id="UP000793456"/>
    </source>
</evidence>
<dbReference type="EMBL" id="CM011696">
    <property type="protein sequence ID" value="TMS02741.1"/>
    <property type="molecule type" value="Genomic_DNA"/>
</dbReference>